<organism evidence="1 2">
    <name type="scientific">Microbispora triticiradicis</name>
    <dbReference type="NCBI Taxonomy" id="2200763"/>
    <lineage>
        <taxon>Bacteria</taxon>
        <taxon>Bacillati</taxon>
        <taxon>Actinomycetota</taxon>
        <taxon>Actinomycetes</taxon>
        <taxon>Streptosporangiales</taxon>
        <taxon>Streptosporangiaceae</taxon>
        <taxon>Microbispora</taxon>
    </lineage>
</organism>
<comment type="caution">
    <text evidence="1">The sequence shown here is derived from an EMBL/GenBank/DDBJ whole genome shotgun (WGS) entry which is preliminary data.</text>
</comment>
<feature type="non-terminal residue" evidence="1">
    <location>
        <position position="1"/>
    </location>
</feature>
<gene>
    <name evidence="1" type="ORF">DI270_009300</name>
</gene>
<accession>A0ABX9LP84</accession>
<reference evidence="1 2" key="1">
    <citation type="submission" date="2018-08" db="EMBL/GenBank/DDBJ databases">
        <title>Microbispora. triticiradicis sp. nov., a novel actinomycete isolated from the root of wheat (Triticum aestivum L.)).</title>
        <authorList>
            <person name="Han C."/>
        </authorList>
    </citation>
    <scope>NUCLEOTIDE SEQUENCE [LARGE SCALE GENOMIC DNA]</scope>
    <source>
        <strain evidence="1 2">NEAU-HRDPA2-9</strain>
    </source>
</reference>
<proteinExistence type="predicted"/>
<sequence>PEQAARAELAVAAARRRGDAAAEPAALVEILGTWDLVARESLSRGLTEGHTGGSAGGVAGGVLGGMVELLARMSGLHLAAIEHLGLVRATLMRPGTAPWPTPAEVEHVLGTARDLRGHFGLR</sequence>
<evidence type="ECO:0000313" key="2">
    <source>
        <dbReference type="Proteomes" id="UP000262538"/>
    </source>
</evidence>
<dbReference type="Proteomes" id="UP000262538">
    <property type="component" value="Unassembled WGS sequence"/>
</dbReference>
<keyword evidence="2" id="KW-1185">Reference proteome</keyword>
<name>A0ABX9LP84_9ACTN</name>
<evidence type="ECO:0000313" key="1">
    <source>
        <dbReference type="EMBL" id="RGA05383.1"/>
    </source>
</evidence>
<dbReference type="EMBL" id="QFZU02000037">
    <property type="protein sequence ID" value="RGA05383.1"/>
    <property type="molecule type" value="Genomic_DNA"/>
</dbReference>
<protein>
    <submittedName>
        <fullName evidence="1">Uncharacterized protein</fullName>
    </submittedName>
</protein>